<dbReference type="OrthoDB" id="48684at2759"/>
<feature type="compositionally biased region" description="Low complexity" evidence="1">
    <location>
        <begin position="25"/>
        <end position="41"/>
    </location>
</feature>
<dbReference type="Proteomes" id="UP001153069">
    <property type="component" value="Unassembled WGS sequence"/>
</dbReference>
<reference evidence="3" key="1">
    <citation type="submission" date="2020-06" db="EMBL/GenBank/DDBJ databases">
        <authorList>
            <consortium name="Plant Systems Biology data submission"/>
        </authorList>
    </citation>
    <scope>NUCLEOTIDE SEQUENCE</scope>
    <source>
        <strain evidence="3">D6</strain>
    </source>
</reference>
<dbReference type="InterPro" id="IPR029063">
    <property type="entry name" value="SAM-dependent_MTases_sf"/>
</dbReference>
<proteinExistence type="predicted"/>
<protein>
    <submittedName>
        <fullName evidence="3">Inherit from COG: Methyltransferase</fullName>
    </submittedName>
</protein>
<name>A0A9N8DRI5_9STRA</name>
<organism evidence="3 4">
    <name type="scientific">Seminavis robusta</name>
    <dbReference type="NCBI Taxonomy" id="568900"/>
    <lineage>
        <taxon>Eukaryota</taxon>
        <taxon>Sar</taxon>
        <taxon>Stramenopiles</taxon>
        <taxon>Ochrophyta</taxon>
        <taxon>Bacillariophyta</taxon>
        <taxon>Bacillariophyceae</taxon>
        <taxon>Bacillariophycidae</taxon>
        <taxon>Naviculales</taxon>
        <taxon>Naviculaceae</taxon>
        <taxon>Seminavis</taxon>
    </lineage>
</organism>
<dbReference type="SUPFAM" id="SSF53335">
    <property type="entry name" value="S-adenosyl-L-methionine-dependent methyltransferases"/>
    <property type="match status" value="1"/>
</dbReference>
<evidence type="ECO:0000313" key="4">
    <source>
        <dbReference type="Proteomes" id="UP001153069"/>
    </source>
</evidence>
<dbReference type="PANTHER" id="PTHR34203">
    <property type="entry name" value="METHYLTRANSFERASE, FKBM FAMILY PROTEIN"/>
    <property type="match status" value="1"/>
</dbReference>
<dbReference type="Gene3D" id="3.40.50.150">
    <property type="entry name" value="Vaccinia Virus protein VP39"/>
    <property type="match status" value="1"/>
</dbReference>
<dbReference type="InterPro" id="IPR052514">
    <property type="entry name" value="SAM-dependent_MTase"/>
</dbReference>
<dbReference type="NCBIfam" id="TIGR01444">
    <property type="entry name" value="fkbM_fam"/>
    <property type="match status" value="1"/>
</dbReference>
<keyword evidence="3" id="KW-0489">Methyltransferase</keyword>
<evidence type="ECO:0000313" key="3">
    <source>
        <dbReference type="EMBL" id="CAB9504619.1"/>
    </source>
</evidence>
<dbReference type="AlphaFoldDB" id="A0A9N8DRI5"/>
<gene>
    <name evidence="3" type="ORF">SEMRO_202_G085530.1</name>
</gene>
<dbReference type="Pfam" id="PF05050">
    <property type="entry name" value="Methyltransf_21"/>
    <property type="match status" value="1"/>
</dbReference>
<dbReference type="InterPro" id="IPR006342">
    <property type="entry name" value="FkbM_mtfrase"/>
</dbReference>
<dbReference type="GO" id="GO:0032259">
    <property type="term" value="P:methylation"/>
    <property type="evidence" value="ECO:0007669"/>
    <property type="project" value="UniProtKB-KW"/>
</dbReference>
<dbReference type="GO" id="GO:0008168">
    <property type="term" value="F:methyltransferase activity"/>
    <property type="evidence" value="ECO:0007669"/>
    <property type="project" value="UniProtKB-KW"/>
</dbReference>
<keyword evidence="4" id="KW-1185">Reference proteome</keyword>
<evidence type="ECO:0000259" key="2">
    <source>
        <dbReference type="Pfam" id="PF05050"/>
    </source>
</evidence>
<feature type="domain" description="Methyltransferase FkbM" evidence="2">
    <location>
        <begin position="194"/>
        <end position="357"/>
    </location>
</feature>
<dbReference type="EMBL" id="CAICTM010000201">
    <property type="protein sequence ID" value="CAB9504619.1"/>
    <property type="molecule type" value="Genomic_DNA"/>
</dbReference>
<sequence length="425" mass="46591">MPMELRTRAGSLSPPREMLLPVSCKNKGGNHKSPSSSSSGSNSAIIMAFLSSPILTNVLLMITSVSVMVLLLSRQNNTVDCHCNNNNSDVNGQSSSTLVSPQNTLLPSNNNALQPLDCSVAQQKQQPVEDDEQGETAGQWVQSTWNSFAMSIHDPTRDAFISKEILEHGCFECAILDPAMTALQKAGKTAALLDLGANIGLYSLSAASLGHDAYCFEPVQRNYARICQSVTHNAQFDKRVHVFNRAVTNVGAPTIVRFDGETATSNLGAFTMREDVVTTAVEGREGKDYGQAVALDDIGSSLNALQKRPVVLKVDVEGFECTALAGGLQFLSTLDITYVAIEWSLARLKRCTKRQEIFDLFVNRNKLLPYMHIANGKWDKLDPAQWEQWIQRGRQPKVGLYDIAWARTDPTNLSLGDAMKKKQKV</sequence>
<accession>A0A9N8DRI5</accession>
<feature type="region of interest" description="Disordered" evidence="1">
    <location>
        <begin position="1"/>
        <end position="41"/>
    </location>
</feature>
<evidence type="ECO:0000256" key="1">
    <source>
        <dbReference type="SAM" id="MobiDB-lite"/>
    </source>
</evidence>
<dbReference type="PANTHER" id="PTHR34203:SF13">
    <property type="entry name" value="EXPRESSED PROTEIN"/>
    <property type="match status" value="1"/>
</dbReference>
<comment type="caution">
    <text evidence="3">The sequence shown here is derived from an EMBL/GenBank/DDBJ whole genome shotgun (WGS) entry which is preliminary data.</text>
</comment>
<keyword evidence="3" id="KW-0808">Transferase</keyword>